<accession>A0A834YJL1</accession>
<organism evidence="1 2">
    <name type="scientific">Tetracentron sinense</name>
    <name type="common">Spur-leaf</name>
    <dbReference type="NCBI Taxonomy" id="13715"/>
    <lineage>
        <taxon>Eukaryota</taxon>
        <taxon>Viridiplantae</taxon>
        <taxon>Streptophyta</taxon>
        <taxon>Embryophyta</taxon>
        <taxon>Tracheophyta</taxon>
        <taxon>Spermatophyta</taxon>
        <taxon>Magnoliopsida</taxon>
        <taxon>Trochodendrales</taxon>
        <taxon>Trochodendraceae</taxon>
        <taxon>Tetracentron</taxon>
    </lineage>
</organism>
<protein>
    <submittedName>
        <fullName evidence="1">Uncharacterized protein</fullName>
    </submittedName>
</protein>
<sequence length="71" mass="8106">MARSTTKDAQALFHSLRSAYTTTPTNLKVSLSFSLYYLKESENRIPNPIRILADHRSLRDFCDRHSSDSAC</sequence>
<gene>
    <name evidence="1" type="ORF">HHK36_028236</name>
</gene>
<dbReference type="AlphaFoldDB" id="A0A834YJL1"/>
<comment type="caution">
    <text evidence="1">The sequence shown here is derived from an EMBL/GenBank/DDBJ whole genome shotgun (WGS) entry which is preliminary data.</text>
</comment>
<proteinExistence type="predicted"/>
<keyword evidence="2" id="KW-1185">Reference proteome</keyword>
<dbReference type="OrthoDB" id="445566at2759"/>
<reference evidence="1 2" key="1">
    <citation type="submission" date="2020-04" db="EMBL/GenBank/DDBJ databases">
        <title>Plant Genome Project.</title>
        <authorList>
            <person name="Zhang R.-G."/>
        </authorList>
    </citation>
    <scope>NUCLEOTIDE SEQUENCE [LARGE SCALE GENOMIC DNA]</scope>
    <source>
        <strain evidence="1">YNK0</strain>
        <tissue evidence="1">Leaf</tissue>
    </source>
</reference>
<dbReference type="Proteomes" id="UP000655225">
    <property type="component" value="Unassembled WGS sequence"/>
</dbReference>
<name>A0A834YJL1_TETSI</name>
<evidence type="ECO:0000313" key="1">
    <source>
        <dbReference type="EMBL" id="KAF8380746.1"/>
    </source>
</evidence>
<evidence type="ECO:0000313" key="2">
    <source>
        <dbReference type="Proteomes" id="UP000655225"/>
    </source>
</evidence>
<dbReference type="EMBL" id="JABCRI010000021">
    <property type="protein sequence ID" value="KAF8380746.1"/>
    <property type="molecule type" value="Genomic_DNA"/>
</dbReference>